<dbReference type="NCBIfam" id="NF005855">
    <property type="entry name" value="PRK07777.1"/>
    <property type="match status" value="1"/>
</dbReference>
<dbReference type="SUPFAM" id="SSF53383">
    <property type="entry name" value="PLP-dependent transferases"/>
    <property type="match status" value="1"/>
</dbReference>
<evidence type="ECO:0000256" key="1">
    <source>
        <dbReference type="ARBA" id="ARBA00001933"/>
    </source>
</evidence>
<evidence type="ECO:0000313" key="7">
    <source>
        <dbReference type="Proteomes" id="UP001371224"/>
    </source>
</evidence>
<dbReference type="Pfam" id="PF00155">
    <property type="entry name" value="Aminotran_1_2"/>
    <property type="match status" value="1"/>
</dbReference>
<dbReference type="CDD" id="cd00609">
    <property type="entry name" value="AAT_like"/>
    <property type="match status" value="1"/>
</dbReference>
<dbReference type="Gene3D" id="3.90.1150.10">
    <property type="entry name" value="Aspartate Aminotransferase, domain 1"/>
    <property type="match status" value="1"/>
</dbReference>
<dbReference type="InterPro" id="IPR015421">
    <property type="entry name" value="PyrdxlP-dep_Trfase_major"/>
</dbReference>
<evidence type="ECO:0000313" key="6">
    <source>
        <dbReference type="EMBL" id="MEJ1087367.1"/>
    </source>
</evidence>
<dbReference type="InterPro" id="IPR004839">
    <property type="entry name" value="Aminotransferase_I/II_large"/>
</dbReference>
<evidence type="ECO:0000256" key="4">
    <source>
        <dbReference type="ARBA" id="ARBA00022898"/>
    </source>
</evidence>
<keyword evidence="4" id="KW-0663">Pyridoxal phosphate</keyword>
<proteinExistence type="predicted"/>
<organism evidence="6 7">
    <name type="scientific">Microbacterium bandirmense</name>
    <dbReference type="NCBI Taxonomy" id="3122050"/>
    <lineage>
        <taxon>Bacteria</taxon>
        <taxon>Bacillati</taxon>
        <taxon>Actinomycetota</taxon>
        <taxon>Actinomycetes</taxon>
        <taxon>Micrococcales</taxon>
        <taxon>Microbacteriaceae</taxon>
        <taxon>Microbacterium</taxon>
    </lineage>
</organism>
<dbReference type="PANTHER" id="PTHR43807:SF20">
    <property type="entry name" value="FI04487P"/>
    <property type="match status" value="1"/>
</dbReference>
<name>A0ABU8L7R6_9MICO</name>
<sequence length="400" mass="41508">MDVIPGAWRRTAAGAGLLSPKGEVAPTIFAEMSALAVRTGAINLGQGFPDEDGPGEVLSAARDAIAAGANQYPPGRGAPELRAAISAHQRRFYGLDVDPDTEVLVTAGATEALSATLLALIDGPDDEVVVFEPYYDSYAAAVALAGARLRTVPLRAPGFQPDLDELAAAVTDRTRIILVNDPHNPTGAVFSPQLQTEIVRLAHAHDAVIVTDEVYEHLAFDAGHVPIATLPGAAERTLTISSAGKTFSVTGWKVGWVHGPAALITAVLTVKQYLTYSGGAPFQPAIAVGLGLPDAFFTGIRDDLRARQALLSAALSSAGFAVHAPQGGYFTVADATTLGGTDAAAFCRALPERAGVVAIPISAFVSPGSQDAYAGLVRFAACKRTEVIEEAARRLASLHD</sequence>
<comment type="caution">
    <text evidence="6">The sequence shown here is derived from an EMBL/GenBank/DDBJ whole genome shotgun (WGS) entry which is preliminary data.</text>
</comment>
<dbReference type="Gene3D" id="3.40.640.10">
    <property type="entry name" value="Type I PLP-dependent aspartate aminotransferase-like (Major domain)"/>
    <property type="match status" value="1"/>
</dbReference>
<evidence type="ECO:0000259" key="5">
    <source>
        <dbReference type="Pfam" id="PF00155"/>
    </source>
</evidence>
<accession>A0ABU8L7R6</accession>
<comment type="cofactor">
    <cofactor evidence="1">
        <name>pyridoxal 5'-phosphate</name>
        <dbReference type="ChEBI" id="CHEBI:597326"/>
    </cofactor>
</comment>
<evidence type="ECO:0000256" key="2">
    <source>
        <dbReference type="ARBA" id="ARBA00022576"/>
    </source>
</evidence>
<dbReference type="GO" id="GO:0008483">
    <property type="term" value="F:transaminase activity"/>
    <property type="evidence" value="ECO:0007669"/>
    <property type="project" value="UniProtKB-KW"/>
</dbReference>
<dbReference type="Proteomes" id="UP001371224">
    <property type="component" value="Unassembled WGS sequence"/>
</dbReference>
<dbReference type="RefSeq" id="WP_337331036.1">
    <property type="nucleotide sequence ID" value="NZ_JBBDGM010000002.1"/>
</dbReference>
<protein>
    <submittedName>
        <fullName evidence="6">Pyridoxal phosphate-dependent aminotransferase</fullName>
        <ecNumber evidence="6">2.6.1.-</ecNumber>
    </submittedName>
</protein>
<dbReference type="PANTHER" id="PTHR43807">
    <property type="entry name" value="FI04487P"/>
    <property type="match status" value="1"/>
</dbReference>
<keyword evidence="3 6" id="KW-0808">Transferase</keyword>
<reference evidence="6 7" key="1">
    <citation type="submission" date="2024-02" db="EMBL/GenBank/DDBJ databases">
        <authorList>
            <person name="Saticioglu I.B."/>
        </authorList>
    </citation>
    <scope>NUCLEOTIDE SEQUENCE [LARGE SCALE GENOMIC DNA]</scope>
    <source>
        <strain evidence="6 7">Mu-80</strain>
    </source>
</reference>
<dbReference type="InterPro" id="IPR015422">
    <property type="entry name" value="PyrdxlP-dep_Trfase_small"/>
</dbReference>
<gene>
    <name evidence="6" type="ORF">WDU99_03445</name>
</gene>
<dbReference type="EC" id="2.6.1.-" evidence="6"/>
<evidence type="ECO:0000256" key="3">
    <source>
        <dbReference type="ARBA" id="ARBA00022679"/>
    </source>
</evidence>
<dbReference type="InterPro" id="IPR051326">
    <property type="entry name" value="Kynurenine-oxoglutarate_AT"/>
</dbReference>
<keyword evidence="7" id="KW-1185">Reference proteome</keyword>
<dbReference type="EMBL" id="JBBDGM010000002">
    <property type="protein sequence ID" value="MEJ1087367.1"/>
    <property type="molecule type" value="Genomic_DNA"/>
</dbReference>
<keyword evidence="2 6" id="KW-0032">Aminotransferase</keyword>
<dbReference type="InterPro" id="IPR015424">
    <property type="entry name" value="PyrdxlP-dep_Trfase"/>
</dbReference>
<feature type="domain" description="Aminotransferase class I/classII large" evidence="5">
    <location>
        <begin position="41"/>
        <end position="395"/>
    </location>
</feature>